<organism evidence="2 3">
    <name type="scientific">Gossypium australe</name>
    <dbReference type="NCBI Taxonomy" id="47621"/>
    <lineage>
        <taxon>Eukaryota</taxon>
        <taxon>Viridiplantae</taxon>
        <taxon>Streptophyta</taxon>
        <taxon>Embryophyta</taxon>
        <taxon>Tracheophyta</taxon>
        <taxon>Spermatophyta</taxon>
        <taxon>Magnoliopsida</taxon>
        <taxon>eudicotyledons</taxon>
        <taxon>Gunneridae</taxon>
        <taxon>Pentapetalae</taxon>
        <taxon>rosids</taxon>
        <taxon>malvids</taxon>
        <taxon>Malvales</taxon>
        <taxon>Malvaceae</taxon>
        <taxon>Malvoideae</taxon>
        <taxon>Gossypium</taxon>
    </lineage>
</organism>
<evidence type="ECO:0000313" key="2">
    <source>
        <dbReference type="EMBL" id="KAA3486809.1"/>
    </source>
</evidence>
<comment type="caution">
    <text evidence="2">The sequence shown here is derived from an EMBL/GenBank/DDBJ whole genome shotgun (WGS) entry which is preliminary data.</text>
</comment>
<feature type="region of interest" description="Disordered" evidence="1">
    <location>
        <begin position="1"/>
        <end position="37"/>
    </location>
</feature>
<name>A0A5B6WXX9_9ROSI</name>
<dbReference type="Proteomes" id="UP000325315">
    <property type="component" value="Unassembled WGS sequence"/>
</dbReference>
<gene>
    <name evidence="2" type="ORF">EPI10_030682</name>
</gene>
<sequence length="84" mass="9332">MQDPPPPAVGNVPRENPLFGDANDNTLGDPLAPPQLPANLHMARNEQTLRYYALPSLDMVYESITRLAITTDNFKIKPAMIQMI</sequence>
<dbReference type="AlphaFoldDB" id="A0A5B6WXX9"/>
<protein>
    <submittedName>
        <fullName evidence="2">Uncharacterized protein</fullName>
    </submittedName>
</protein>
<keyword evidence="3" id="KW-1185">Reference proteome</keyword>
<evidence type="ECO:0000256" key="1">
    <source>
        <dbReference type="SAM" id="MobiDB-lite"/>
    </source>
</evidence>
<accession>A0A5B6WXX9</accession>
<evidence type="ECO:0000313" key="3">
    <source>
        <dbReference type="Proteomes" id="UP000325315"/>
    </source>
</evidence>
<reference evidence="3" key="1">
    <citation type="journal article" date="2019" name="Plant Biotechnol. J.">
        <title>Genome sequencing of the Australian wild diploid species Gossypium australe highlights disease resistance and delayed gland morphogenesis.</title>
        <authorList>
            <person name="Cai Y."/>
            <person name="Cai X."/>
            <person name="Wang Q."/>
            <person name="Wang P."/>
            <person name="Zhang Y."/>
            <person name="Cai C."/>
            <person name="Xu Y."/>
            <person name="Wang K."/>
            <person name="Zhou Z."/>
            <person name="Wang C."/>
            <person name="Geng S."/>
            <person name="Li B."/>
            <person name="Dong Q."/>
            <person name="Hou Y."/>
            <person name="Wang H."/>
            <person name="Ai P."/>
            <person name="Liu Z."/>
            <person name="Yi F."/>
            <person name="Sun M."/>
            <person name="An G."/>
            <person name="Cheng J."/>
            <person name="Zhang Y."/>
            <person name="Shi Q."/>
            <person name="Xie Y."/>
            <person name="Shi X."/>
            <person name="Chang Y."/>
            <person name="Huang F."/>
            <person name="Chen Y."/>
            <person name="Hong S."/>
            <person name="Mi L."/>
            <person name="Sun Q."/>
            <person name="Zhang L."/>
            <person name="Zhou B."/>
            <person name="Peng R."/>
            <person name="Zhang X."/>
            <person name="Liu F."/>
        </authorList>
    </citation>
    <scope>NUCLEOTIDE SEQUENCE [LARGE SCALE GENOMIC DNA]</scope>
    <source>
        <strain evidence="3">cv. PA1801</strain>
    </source>
</reference>
<proteinExistence type="predicted"/>
<dbReference type="EMBL" id="SMMG02000001">
    <property type="protein sequence ID" value="KAA3486809.1"/>
    <property type="molecule type" value="Genomic_DNA"/>
</dbReference>